<dbReference type="EMBL" id="NPBQ01000015">
    <property type="protein sequence ID" value="PAD84933.1"/>
    <property type="molecule type" value="Genomic_DNA"/>
</dbReference>
<dbReference type="GO" id="GO:0003677">
    <property type="term" value="F:DNA binding"/>
    <property type="evidence" value="ECO:0007669"/>
    <property type="project" value="InterPro"/>
</dbReference>
<evidence type="ECO:0008006" key="3">
    <source>
        <dbReference type="Google" id="ProtNLM"/>
    </source>
</evidence>
<dbReference type="SUPFAM" id="SSF57783">
    <property type="entry name" value="Zinc beta-ribbon"/>
    <property type="match status" value="1"/>
</dbReference>
<dbReference type="GO" id="GO:0006260">
    <property type="term" value="P:DNA replication"/>
    <property type="evidence" value="ECO:0007669"/>
    <property type="project" value="InterPro"/>
</dbReference>
<dbReference type="RefSeq" id="WP_095328683.1">
    <property type="nucleotide sequence ID" value="NZ_NPBQ01000015.1"/>
</dbReference>
<evidence type="ECO:0000313" key="1">
    <source>
        <dbReference type="EMBL" id="PAD84933.1"/>
    </source>
</evidence>
<dbReference type="Proteomes" id="UP000216961">
    <property type="component" value="Unassembled WGS sequence"/>
</dbReference>
<dbReference type="GO" id="GO:0008270">
    <property type="term" value="F:zinc ion binding"/>
    <property type="evidence" value="ECO:0007669"/>
    <property type="project" value="InterPro"/>
</dbReference>
<gene>
    <name evidence="1" type="ORF">CHH57_02145</name>
</gene>
<organism evidence="1 2">
    <name type="scientific">Niallia circulans</name>
    <name type="common">Bacillus circulans</name>
    <dbReference type="NCBI Taxonomy" id="1397"/>
    <lineage>
        <taxon>Bacteria</taxon>
        <taxon>Bacillati</taxon>
        <taxon>Bacillota</taxon>
        <taxon>Bacilli</taxon>
        <taxon>Bacillales</taxon>
        <taxon>Bacillaceae</taxon>
        <taxon>Niallia</taxon>
    </lineage>
</organism>
<proteinExistence type="predicted"/>
<dbReference type="Gene3D" id="3.90.580.10">
    <property type="entry name" value="Zinc finger, CHC2-type domain"/>
    <property type="match status" value="1"/>
</dbReference>
<dbReference type="AlphaFoldDB" id="A0AA91TVY2"/>
<sequence>MMYDKERIRESLTIDDIHIILKDLGSYEPKHDRHGNPIYTTVCHGGHKHKLYYFQESKIFHCFTDCSCSFNIFDLVIKAKEQQGYTYSFPQTIQYVVSLTGKSYIVNNKFQELQNERISDWQWINKLNRKKQLAVNLPEYDEKVLDVFMPYPHISWINEGITYETQQKYEISYYMRDERIVIPHRSIDSRLVGIRGRAMSQEDIDNGRKYMPLTVGNTLYNHQTMFNLYGLNNTKDAIRKLKKVAIFEGEKSVLKCEDYYGESNFSVACCSSNITAFHRNILLSLGIEEVIICFDRFRDKIDTETEEKYQERIEEYQEKLLKFARMFTPYVRTYIVWDDFGIIGFKESPVDKGKEVLEQLMKCKYEIKTSGCLNEV</sequence>
<dbReference type="SUPFAM" id="SSF56731">
    <property type="entry name" value="DNA primase core"/>
    <property type="match status" value="1"/>
</dbReference>
<accession>A0AA91TVY2</accession>
<protein>
    <recommendedName>
        <fullName evidence="3">DNA primase</fullName>
    </recommendedName>
</protein>
<evidence type="ECO:0000313" key="2">
    <source>
        <dbReference type="Proteomes" id="UP000216961"/>
    </source>
</evidence>
<reference evidence="1 2" key="1">
    <citation type="submission" date="2017-07" db="EMBL/GenBank/DDBJ databases">
        <title>Isolation and whole genome analysis of endospore-forming bacteria from heroin.</title>
        <authorList>
            <person name="Kalinowski J."/>
            <person name="Ahrens B."/>
            <person name="Al-Dilaimi A."/>
            <person name="Winkler A."/>
            <person name="Wibberg D."/>
            <person name="Schleenbecker U."/>
            <person name="Ruckert C."/>
            <person name="Wolfel R."/>
            <person name="Grass G."/>
        </authorList>
    </citation>
    <scope>NUCLEOTIDE SEQUENCE [LARGE SCALE GENOMIC DNA]</scope>
    <source>
        <strain evidence="1 2">7521-2</strain>
    </source>
</reference>
<name>A0AA91TVY2_NIACI</name>
<dbReference type="Gene3D" id="3.40.1360.10">
    <property type="match status" value="1"/>
</dbReference>
<comment type="caution">
    <text evidence="1">The sequence shown here is derived from an EMBL/GenBank/DDBJ whole genome shotgun (WGS) entry which is preliminary data.</text>
</comment>
<dbReference type="InterPro" id="IPR036977">
    <property type="entry name" value="DNA_primase_Znf_CHC2"/>
</dbReference>